<keyword evidence="3" id="KW-1133">Transmembrane helix</keyword>
<protein>
    <submittedName>
        <fullName evidence="5">Outer membrane protein assembly factor BamE</fullName>
    </submittedName>
</protein>
<dbReference type="RefSeq" id="WP_133334683.1">
    <property type="nucleotide sequence ID" value="NZ_SMYO01000005.1"/>
</dbReference>
<dbReference type="AlphaFoldDB" id="A0A4R5VSN6"/>
<organism evidence="5 6">
    <name type="scientific">Bacillus salipaludis</name>
    <dbReference type="NCBI Taxonomy" id="2547811"/>
    <lineage>
        <taxon>Bacteria</taxon>
        <taxon>Bacillati</taxon>
        <taxon>Bacillota</taxon>
        <taxon>Bacilli</taxon>
        <taxon>Bacillales</taxon>
        <taxon>Bacillaceae</taxon>
        <taxon>Bacillus</taxon>
    </lineage>
</organism>
<feature type="transmembrane region" description="Helical" evidence="3">
    <location>
        <begin position="41"/>
        <end position="60"/>
    </location>
</feature>
<feature type="transmembrane region" description="Helical" evidence="3">
    <location>
        <begin position="12"/>
        <end position="35"/>
    </location>
</feature>
<evidence type="ECO:0000256" key="1">
    <source>
        <dbReference type="ARBA" id="ARBA00022729"/>
    </source>
</evidence>
<gene>
    <name evidence="5" type="primary">bamE</name>
    <name evidence="5" type="ORF">E2K98_13035</name>
</gene>
<dbReference type="Pfam" id="PF04355">
    <property type="entry name" value="BamE"/>
    <property type="match status" value="1"/>
</dbReference>
<keyword evidence="2 3" id="KW-0472">Membrane</keyword>
<sequence length="197" mass="22948">MSERKLRYKKNLLWGTFCLIGILYVLLFIGYQFLINLYHSSLSLISISAILLPFAFLILFQWVLWTHNYFRNKGKGKVKSAFVVITTLGVIPPLFCLVKLGLNEYKYNFTVENWIKSPTERVYIVDDLLNDYELIGMTKDQVNTLLGKPTTADYFKDDNNIVYYLGNERGLISIDSEWLVIWFNSSGKVVKYKVLKD</sequence>
<evidence type="ECO:0000313" key="5">
    <source>
        <dbReference type="EMBL" id="TDK61804.1"/>
    </source>
</evidence>
<feature type="transmembrane region" description="Helical" evidence="3">
    <location>
        <begin position="81"/>
        <end position="102"/>
    </location>
</feature>
<evidence type="ECO:0000313" key="6">
    <source>
        <dbReference type="Proteomes" id="UP000295132"/>
    </source>
</evidence>
<evidence type="ECO:0000256" key="3">
    <source>
        <dbReference type="SAM" id="Phobius"/>
    </source>
</evidence>
<dbReference type="InterPro" id="IPR037873">
    <property type="entry name" value="BamE-like"/>
</dbReference>
<keyword evidence="1" id="KW-0732">Signal</keyword>
<keyword evidence="3" id="KW-0812">Transmembrane</keyword>
<feature type="domain" description="Outer membrane protein assembly factor BamE" evidence="4">
    <location>
        <begin position="135"/>
        <end position="190"/>
    </location>
</feature>
<proteinExistence type="predicted"/>
<evidence type="ECO:0000256" key="2">
    <source>
        <dbReference type="ARBA" id="ARBA00023136"/>
    </source>
</evidence>
<dbReference type="Proteomes" id="UP000295132">
    <property type="component" value="Unassembled WGS sequence"/>
</dbReference>
<dbReference type="GO" id="GO:0019867">
    <property type="term" value="C:outer membrane"/>
    <property type="evidence" value="ECO:0007669"/>
    <property type="project" value="InterPro"/>
</dbReference>
<dbReference type="Gene3D" id="3.30.1450.10">
    <property type="match status" value="1"/>
</dbReference>
<dbReference type="InterPro" id="IPR007450">
    <property type="entry name" value="BamE_dom"/>
</dbReference>
<accession>A0A4R5VSN6</accession>
<evidence type="ECO:0000259" key="4">
    <source>
        <dbReference type="Pfam" id="PF04355"/>
    </source>
</evidence>
<comment type="caution">
    <text evidence="5">The sequence shown here is derived from an EMBL/GenBank/DDBJ whole genome shotgun (WGS) entry which is preliminary data.</text>
</comment>
<dbReference type="EMBL" id="SMYO01000005">
    <property type="protein sequence ID" value="TDK61804.1"/>
    <property type="molecule type" value="Genomic_DNA"/>
</dbReference>
<name>A0A4R5VSN6_9BACI</name>
<reference evidence="5 6" key="1">
    <citation type="submission" date="2019-03" db="EMBL/GenBank/DDBJ databases">
        <title>Bacillus niacini sp. nov. a Nicotinate-Metabolizing Mesophile Isolated from Soil.</title>
        <authorList>
            <person name="Zhang G."/>
        </authorList>
    </citation>
    <scope>NUCLEOTIDE SEQUENCE [LARGE SCALE GENOMIC DNA]</scope>
    <source>
        <strain evidence="5 6">WN066</strain>
    </source>
</reference>